<keyword evidence="3" id="KW-1185">Reference proteome</keyword>
<dbReference type="EMBL" id="JBJUIK010000013">
    <property type="protein sequence ID" value="KAL3507534.1"/>
    <property type="molecule type" value="Genomic_DNA"/>
</dbReference>
<dbReference type="Pfam" id="PF03140">
    <property type="entry name" value="DUF247"/>
    <property type="match status" value="1"/>
</dbReference>
<dbReference type="Proteomes" id="UP001630127">
    <property type="component" value="Unassembled WGS sequence"/>
</dbReference>
<name>A0ABD2YNQ2_9GENT</name>
<sequence length="407" mass="46196">MQSLLIPNQNIALTASAAQRKILPYNPEYHGQKFRKLCVLGPNYRANRTPFWEGVKEISMHHVLINSQCLLSEIMTEIGNIEVQIRAAYADNVVNGLTGSEVQKMMVMDGCFFLLLAFSILGAGTDLKFPENDPVFGTGCVNYDMHKWLKSMFFVGNQIPFMVLEKLMNLSFFKGLKTTLEFRQQLELGKRTLHKFLIVGQTPKPTDLIHCLQSIILGPIDVSNKAVGKKDDDIEDIVSASKLSKCGIKFRKLEGELGIRAVKYECNTFGAVLYLPVLKVDRNTQLLVKCLLKYETVQEPRGFEPEASSFFKFMRELIRASQDIEVLESEGIIQGQSHSLLGLLTTLDGMVSSSDMHYVKREIVGNRPWQWQKPLKWMAFIFTTLTFLFGFMQMNYGILAYYKPGKS</sequence>
<feature type="transmembrane region" description="Helical" evidence="1">
    <location>
        <begin position="377"/>
        <end position="402"/>
    </location>
</feature>
<protein>
    <submittedName>
        <fullName evidence="2">Uncharacterized protein</fullName>
    </submittedName>
</protein>
<keyword evidence="1" id="KW-0812">Transmembrane</keyword>
<dbReference type="InterPro" id="IPR004158">
    <property type="entry name" value="DUF247_pln"/>
</dbReference>
<accession>A0ABD2YNQ2</accession>
<organism evidence="2 3">
    <name type="scientific">Cinchona calisaya</name>
    <dbReference type="NCBI Taxonomy" id="153742"/>
    <lineage>
        <taxon>Eukaryota</taxon>
        <taxon>Viridiplantae</taxon>
        <taxon>Streptophyta</taxon>
        <taxon>Embryophyta</taxon>
        <taxon>Tracheophyta</taxon>
        <taxon>Spermatophyta</taxon>
        <taxon>Magnoliopsida</taxon>
        <taxon>eudicotyledons</taxon>
        <taxon>Gunneridae</taxon>
        <taxon>Pentapetalae</taxon>
        <taxon>asterids</taxon>
        <taxon>lamiids</taxon>
        <taxon>Gentianales</taxon>
        <taxon>Rubiaceae</taxon>
        <taxon>Cinchonoideae</taxon>
        <taxon>Cinchoneae</taxon>
        <taxon>Cinchona</taxon>
    </lineage>
</organism>
<dbReference type="PANTHER" id="PTHR31549">
    <property type="entry name" value="PROTEIN, PUTATIVE (DUF247)-RELATED-RELATED"/>
    <property type="match status" value="1"/>
</dbReference>
<evidence type="ECO:0000313" key="2">
    <source>
        <dbReference type="EMBL" id="KAL3507534.1"/>
    </source>
</evidence>
<reference evidence="2 3" key="1">
    <citation type="submission" date="2024-11" db="EMBL/GenBank/DDBJ databases">
        <title>A near-complete genome assembly of Cinchona calisaya.</title>
        <authorList>
            <person name="Lian D.C."/>
            <person name="Zhao X.W."/>
            <person name="Wei L."/>
        </authorList>
    </citation>
    <scope>NUCLEOTIDE SEQUENCE [LARGE SCALE GENOMIC DNA]</scope>
    <source>
        <tissue evidence="2">Nenye</tissue>
    </source>
</reference>
<comment type="caution">
    <text evidence="2">The sequence shown here is derived from an EMBL/GenBank/DDBJ whole genome shotgun (WGS) entry which is preliminary data.</text>
</comment>
<dbReference type="AlphaFoldDB" id="A0ABD2YNQ2"/>
<keyword evidence="1" id="KW-1133">Transmembrane helix</keyword>
<evidence type="ECO:0000256" key="1">
    <source>
        <dbReference type="SAM" id="Phobius"/>
    </source>
</evidence>
<evidence type="ECO:0000313" key="3">
    <source>
        <dbReference type="Proteomes" id="UP001630127"/>
    </source>
</evidence>
<gene>
    <name evidence="2" type="ORF">ACH5RR_032916</name>
</gene>
<dbReference type="PANTHER" id="PTHR31549:SF88">
    <property type="entry name" value="DUF4220 DOMAIN-CONTAINING PROTEIN"/>
    <property type="match status" value="1"/>
</dbReference>
<keyword evidence="1" id="KW-0472">Membrane</keyword>
<proteinExistence type="predicted"/>